<name>A0A1E3ISW6_9TREE</name>
<sequence>MSTPPPPPIPIPSPTILTHLTALSHPRTALPLSLPHLHPHAPLSSRPAPSTLRPSQRGGKDKSREKTEGGLVAELKEGVKFWRGVVEGQGEEGRLYQALREVLTHQSTLLSTSSSLLPLPPPPNTLPTITPPNQQQPPSTLLQTLSSLAGLQTFLEDSQFGLQQASLAIAGERVVVDVDLGVDVAEGEGAEGEGADGEGEGEGGSRMGTPLGTTPLAASTPAPAPAPAPAPSAGDAGPPTGREERPPKIKLLKLEASHVTPKGETGQSGHVKATLTKLVEEYLELYNVFPVVPTLPTGFPNTGSQAPPLPLTQHDEEGGNQAEAMADIIRHLENELRSLKRIDDVACAEGEGEGVVDWFEEVEKVARGVDALFGESLEHPVYPAERPCIFPSFRLLPPSSPSSSASTSTKEGGRVEAFNPTWQIRPLLLHLNESVPSLLPSPASHSLHSSQDEHGEGGEDVTMDTQEHEQEKENEAGGWLGSDWVIECLDPSGLTEMRGTNPPAKSARGSKVYSQYRPYQQPSFMPPQAQQQAFPYTLPFVQSSQPAHQKQGEGEGEGEGEGLEQHWSIAHPGPGGWVVGRVGLGRNEEGLRRAIVALRRQTVMNQLFCQIFKTEYCRPYDVDVGSVPDPNGETNPLNGEGEMKKEGEDAEMAEDEDDDGDDDDWWLSASQKSIPCSLTILPSSYIIALPILSSEGKIRDTQVTVKPSLVSEGGYVYVGVKVDGEDVGVFGDGAGDGAGGRRDLVGIVDEVVRLVRG</sequence>
<evidence type="ECO:0000256" key="1">
    <source>
        <dbReference type="SAM" id="MobiDB-lite"/>
    </source>
</evidence>
<feature type="compositionally biased region" description="Acidic residues" evidence="1">
    <location>
        <begin position="185"/>
        <end position="201"/>
    </location>
</feature>
<feature type="compositionally biased region" description="Low complexity" evidence="1">
    <location>
        <begin position="439"/>
        <end position="449"/>
    </location>
</feature>
<comment type="caution">
    <text evidence="2">The sequence shown here is derived from an EMBL/GenBank/DDBJ whole genome shotgun (WGS) entry which is preliminary data.</text>
</comment>
<proteinExistence type="predicted"/>
<dbReference type="OrthoDB" id="2564972at2759"/>
<evidence type="ECO:0000313" key="2">
    <source>
        <dbReference type="EMBL" id="ODN90801.1"/>
    </source>
</evidence>
<feature type="region of interest" description="Disordered" evidence="1">
    <location>
        <begin position="31"/>
        <end position="70"/>
    </location>
</feature>
<dbReference type="EMBL" id="AWGH01000020">
    <property type="protein sequence ID" value="ODN90801.1"/>
    <property type="molecule type" value="Genomic_DNA"/>
</dbReference>
<organism evidence="2 3">
    <name type="scientific">Cryptococcus wingfieldii CBS 7118</name>
    <dbReference type="NCBI Taxonomy" id="1295528"/>
    <lineage>
        <taxon>Eukaryota</taxon>
        <taxon>Fungi</taxon>
        <taxon>Dikarya</taxon>
        <taxon>Basidiomycota</taxon>
        <taxon>Agaricomycotina</taxon>
        <taxon>Tremellomycetes</taxon>
        <taxon>Tremellales</taxon>
        <taxon>Cryptococcaceae</taxon>
        <taxon>Cryptococcus</taxon>
    </lineage>
</organism>
<feature type="region of interest" description="Disordered" evidence="1">
    <location>
        <begin position="439"/>
        <end position="476"/>
    </location>
</feature>
<feature type="region of interest" description="Disordered" evidence="1">
    <location>
        <begin position="626"/>
        <end position="662"/>
    </location>
</feature>
<reference evidence="2 3" key="1">
    <citation type="submission" date="2016-06" db="EMBL/GenBank/DDBJ databases">
        <title>Evolution of pathogenesis and genome organization in the Tremellales.</title>
        <authorList>
            <person name="Cuomo C."/>
            <person name="Litvintseva A."/>
            <person name="Heitman J."/>
            <person name="Chen Y."/>
            <person name="Sun S."/>
            <person name="Springer D."/>
            <person name="Dromer F."/>
            <person name="Young S."/>
            <person name="Zeng Q."/>
            <person name="Chapman S."/>
            <person name="Gujja S."/>
            <person name="Saif S."/>
            <person name="Birren B."/>
        </authorList>
    </citation>
    <scope>NUCLEOTIDE SEQUENCE [LARGE SCALE GENOMIC DNA]</scope>
    <source>
        <strain evidence="2 3">CBS 7118</strain>
    </source>
</reference>
<feature type="compositionally biased region" description="Acidic residues" evidence="1">
    <location>
        <begin position="648"/>
        <end position="662"/>
    </location>
</feature>
<feature type="compositionally biased region" description="Low complexity" evidence="1">
    <location>
        <begin position="231"/>
        <end position="240"/>
    </location>
</feature>
<feature type="compositionally biased region" description="Low complexity" evidence="1">
    <location>
        <begin position="209"/>
        <end position="221"/>
    </location>
</feature>
<feature type="compositionally biased region" description="Low complexity" evidence="1">
    <location>
        <begin position="31"/>
        <end position="45"/>
    </location>
</feature>
<keyword evidence="3" id="KW-1185">Reference proteome</keyword>
<accession>A0A1E3ISW6</accession>
<dbReference type="RefSeq" id="XP_019029903.1">
    <property type="nucleotide sequence ID" value="XM_019178184.1"/>
</dbReference>
<dbReference type="AlphaFoldDB" id="A0A1E3ISW6"/>
<feature type="compositionally biased region" description="Basic and acidic residues" evidence="1">
    <location>
        <begin position="465"/>
        <end position="475"/>
    </location>
</feature>
<feature type="region of interest" description="Disordered" evidence="1">
    <location>
        <begin position="185"/>
        <end position="245"/>
    </location>
</feature>
<gene>
    <name evidence="2" type="ORF">L198_06118</name>
</gene>
<evidence type="ECO:0000313" key="3">
    <source>
        <dbReference type="Proteomes" id="UP000094819"/>
    </source>
</evidence>
<dbReference type="GeneID" id="30195330"/>
<protein>
    <submittedName>
        <fullName evidence="2">Uncharacterized protein</fullName>
    </submittedName>
</protein>
<feature type="compositionally biased region" description="Basic and acidic residues" evidence="1">
    <location>
        <begin position="58"/>
        <end position="70"/>
    </location>
</feature>
<dbReference type="Proteomes" id="UP000094819">
    <property type="component" value="Unassembled WGS sequence"/>
</dbReference>